<proteinExistence type="predicted"/>
<name>A0A7I7KRN4_9MYCO</name>
<evidence type="ECO:0000256" key="1">
    <source>
        <dbReference type="SAM" id="SignalP"/>
    </source>
</evidence>
<dbReference type="EMBL" id="AP022569">
    <property type="protein sequence ID" value="BBX44379.1"/>
    <property type="molecule type" value="Genomic_DNA"/>
</dbReference>
<evidence type="ECO:0000313" key="3">
    <source>
        <dbReference type="Proteomes" id="UP000465866"/>
    </source>
</evidence>
<reference evidence="2 3" key="1">
    <citation type="journal article" date="2019" name="Emerg. Microbes Infect.">
        <title>Comprehensive subspecies identification of 175 nontuberculous mycobacteria species based on 7547 genomic profiles.</title>
        <authorList>
            <person name="Matsumoto Y."/>
            <person name="Kinjo T."/>
            <person name="Motooka D."/>
            <person name="Nabeya D."/>
            <person name="Jung N."/>
            <person name="Uechi K."/>
            <person name="Horii T."/>
            <person name="Iida T."/>
            <person name="Fujita J."/>
            <person name="Nakamura S."/>
        </authorList>
    </citation>
    <scope>NUCLEOTIDE SEQUENCE [LARGE SCALE GENOMIC DNA]</scope>
    <source>
        <strain evidence="2 3">JCM 12404</strain>
    </source>
</reference>
<evidence type="ECO:0008006" key="4">
    <source>
        <dbReference type="Google" id="ProtNLM"/>
    </source>
</evidence>
<feature type="signal peptide" evidence="1">
    <location>
        <begin position="1"/>
        <end position="22"/>
    </location>
</feature>
<gene>
    <name evidence="2" type="ORF">MCOO_03940</name>
</gene>
<sequence length="158" mass="16130">MKNIAPGGFALLALALTPRAAADIPGITPFTGSWHAHASGLTINSDASGRLTYADISACPGACSGRDDYADAPLATIDFTLTSVSGDTATGTVNVASNPSNDTVGEPVTIKLITGIGDPFTGPPASVSRSNGVALEVRIGKMRDWNYCNDTTHNYCGG</sequence>
<accession>A0A7I7KRN4</accession>
<keyword evidence="3" id="KW-1185">Reference proteome</keyword>
<organism evidence="2 3">
    <name type="scientific">Mycobacterium cookii</name>
    <dbReference type="NCBI Taxonomy" id="1775"/>
    <lineage>
        <taxon>Bacteria</taxon>
        <taxon>Bacillati</taxon>
        <taxon>Actinomycetota</taxon>
        <taxon>Actinomycetes</taxon>
        <taxon>Mycobacteriales</taxon>
        <taxon>Mycobacteriaceae</taxon>
        <taxon>Mycobacterium</taxon>
    </lineage>
</organism>
<protein>
    <recommendedName>
        <fullName evidence="4">Lipoprotein</fullName>
    </recommendedName>
</protein>
<dbReference type="RefSeq" id="WP_163774844.1">
    <property type="nucleotide sequence ID" value="NZ_AP022569.1"/>
</dbReference>
<keyword evidence="1" id="KW-0732">Signal</keyword>
<dbReference type="KEGG" id="mcoo:MCOO_03940"/>
<dbReference type="Proteomes" id="UP000465866">
    <property type="component" value="Chromosome"/>
</dbReference>
<dbReference type="AlphaFoldDB" id="A0A7I7KRN4"/>
<feature type="chain" id="PRO_5029688470" description="Lipoprotein" evidence="1">
    <location>
        <begin position="23"/>
        <end position="158"/>
    </location>
</feature>
<evidence type="ECO:0000313" key="2">
    <source>
        <dbReference type="EMBL" id="BBX44379.1"/>
    </source>
</evidence>